<dbReference type="EMBL" id="JAAAHS010000007">
    <property type="protein sequence ID" value="NBE50241.1"/>
    <property type="molecule type" value="Genomic_DNA"/>
</dbReference>
<feature type="transmembrane region" description="Helical" evidence="1">
    <location>
        <begin position="471"/>
        <end position="492"/>
    </location>
</feature>
<sequence>MTSVRSSPPRHVPPGASGVPAATKVRALWSRVPSALRLPLAVFLACEACYLLWWAAFYPGLMTIDSVVYVWQVSTDHWRSDHSVLYNSLVWLALNATWDLAALTLLQTLAMSAVLGYACAGLRTLGVRGRWSAPAAVACAAAPPLGSFVVFVWKDVPFTICAVLVFAVAVRLLGRRVQGTWNGRPRRSELLLLCIGLLGVDLFRNNGFPVAVVASLALLLALPGARLLIAGLAAATTSLTLLLALVIYPAAGIEQPSSAFFYNLHYHDLAVTYARTPGQFTPDDLRVMSQVAPLSTWHDAGTNCYASDVFYYNASVNRTAAAELIEPLVQLWWRTLRESPQQVLGARLCRSHIAWAVFPGPADKSARTWVYATSIPADLWGFRAEEIPYRPQLKARPLSSTLHDAADFGRAAFGVPQLEWLFWRGATWCYATYALVALLSRARRCRALLGLVGVPLGMQLTVLAANPVQSFRYMAAPMFIGVLCLSLIPALLDRTSFRERDL</sequence>
<keyword evidence="1" id="KW-1133">Transmembrane helix</keyword>
<dbReference type="OrthoDB" id="3874247at2"/>
<gene>
    <name evidence="2" type="ORF">GUY60_02115</name>
</gene>
<dbReference type="RefSeq" id="WP_161693109.1">
    <property type="nucleotide sequence ID" value="NZ_JAAAHS010000007.1"/>
</dbReference>
<organism evidence="2 3">
    <name type="scientific">Streptomyces boluensis</name>
    <dbReference type="NCBI Taxonomy" id="1775135"/>
    <lineage>
        <taxon>Bacteria</taxon>
        <taxon>Bacillati</taxon>
        <taxon>Actinomycetota</taxon>
        <taxon>Actinomycetes</taxon>
        <taxon>Kitasatosporales</taxon>
        <taxon>Streptomycetaceae</taxon>
        <taxon>Streptomyces</taxon>
    </lineage>
</organism>
<feature type="transmembrane region" description="Helical" evidence="1">
    <location>
        <begin position="131"/>
        <end position="150"/>
    </location>
</feature>
<evidence type="ECO:0000256" key="1">
    <source>
        <dbReference type="SAM" id="Phobius"/>
    </source>
</evidence>
<reference evidence="2" key="1">
    <citation type="submission" date="2020-01" db="EMBL/GenBank/DDBJ databases">
        <title>Whole-genome analyses of novel actinobacteria.</title>
        <authorList>
            <person name="Sahin N."/>
        </authorList>
    </citation>
    <scope>NUCLEOTIDE SEQUENCE</scope>
    <source>
        <strain evidence="2">YC537</strain>
    </source>
</reference>
<keyword evidence="1" id="KW-0812">Transmembrane</keyword>
<keyword evidence="3" id="KW-1185">Reference proteome</keyword>
<proteinExistence type="predicted"/>
<comment type="caution">
    <text evidence="2">The sequence shown here is derived from an EMBL/GenBank/DDBJ whole genome shotgun (WGS) entry which is preliminary data.</text>
</comment>
<evidence type="ECO:0000313" key="2">
    <source>
        <dbReference type="EMBL" id="NBE50241.1"/>
    </source>
</evidence>
<feature type="transmembrane region" description="Helical" evidence="1">
    <location>
        <begin position="156"/>
        <end position="174"/>
    </location>
</feature>
<feature type="transmembrane region" description="Helical" evidence="1">
    <location>
        <begin position="36"/>
        <end position="56"/>
    </location>
</feature>
<evidence type="ECO:0000313" key="3">
    <source>
        <dbReference type="Proteomes" id="UP000598297"/>
    </source>
</evidence>
<feature type="transmembrane region" description="Helical" evidence="1">
    <location>
        <begin position="100"/>
        <end position="119"/>
    </location>
</feature>
<feature type="transmembrane region" description="Helical" evidence="1">
    <location>
        <begin position="190"/>
        <end position="221"/>
    </location>
</feature>
<keyword evidence="1" id="KW-0472">Membrane</keyword>
<feature type="transmembrane region" description="Helical" evidence="1">
    <location>
        <begin position="447"/>
        <end position="465"/>
    </location>
</feature>
<accession>A0A964XJP4</accession>
<dbReference type="Proteomes" id="UP000598297">
    <property type="component" value="Unassembled WGS sequence"/>
</dbReference>
<dbReference type="AlphaFoldDB" id="A0A964XJP4"/>
<name>A0A964XJP4_9ACTN</name>
<protein>
    <submittedName>
        <fullName evidence="2">Uncharacterized protein</fullName>
    </submittedName>
</protein>
<feature type="transmembrane region" description="Helical" evidence="1">
    <location>
        <begin position="227"/>
        <end position="248"/>
    </location>
</feature>